<keyword evidence="1" id="KW-0677">Repeat</keyword>
<dbReference type="Pfam" id="PF18052">
    <property type="entry name" value="Rx_N"/>
    <property type="match status" value="1"/>
</dbReference>
<organism evidence="5 6">
    <name type="scientific">Lactuca virosa</name>
    <dbReference type="NCBI Taxonomy" id="75947"/>
    <lineage>
        <taxon>Eukaryota</taxon>
        <taxon>Viridiplantae</taxon>
        <taxon>Streptophyta</taxon>
        <taxon>Embryophyta</taxon>
        <taxon>Tracheophyta</taxon>
        <taxon>Spermatophyta</taxon>
        <taxon>Magnoliopsida</taxon>
        <taxon>eudicotyledons</taxon>
        <taxon>Gunneridae</taxon>
        <taxon>Pentapetalae</taxon>
        <taxon>asterids</taxon>
        <taxon>campanulids</taxon>
        <taxon>Asterales</taxon>
        <taxon>Asteraceae</taxon>
        <taxon>Cichorioideae</taxon>
        <taxon>Cichorieae</taxon>
        <taxon>Lactucinae</taxon>
        <taxon>Lactuca</taxon>
    </lineage>
</organism>
<keyword evidence="6" id="KW-1185">Reference proteome</keyword>
<evidence type="ECO:0000256" key="2">
    <source>
        <dbReference type="ARBA" id="ARBA00022741"/>
    </source>
</evidence>
<dbReference type="Proteomes" id="UP001157418">
    <property type="component" value="Unassembled WGS sequence"/>
</dbReference>
<keyword evidence="3" id="KW-0611">Plant defense</keyword>
<evidence type="ECO:0000313" key="5">
    <source>
        <dbReference type="EMBL" id="CAH1435961.1"/>
    </source>
</evidence>
<name>A0AAU9NBW1_9ASTR</name>
<sequence>MEWLKQLKDVVGEADDVMDEVHYEMLRREVKNRDQPGPVVPYRPYPETVPNLDEFKMLGGRMKKSASYTY</sequence>
<evidence type="ECO:0000256" key="1">
    <source>
        <dbReference type="ARBA" id="ARBA00022737"/>
    </source>
</evidence>
<dbReference type="AlphaFoldDB" id="A0AAU9NBW1"/>
<dbReference type="GO" id="GO:0000166">
    <property type="term" value="F:nucleotide binding"/>
    <property type="evidence" value="ECO:0007669"/>
    <property type="project" value="UniProtKB-KW"/>
</dbReference>
<proteinExistence type="predicted"/>
<gene>
    <name evidence="5" type="ORF">LVIROSA_LOCUS22357</name>
</gene>
<accession>A0AAU9NBW1</accession>
<dbReference type="EMBL" id="CAKMRJ010004445">
    <property type="protein sequence ID" value="CAH1435961.1"/>
    <property type="molecule type" value="Genomic_DNA"/>
</dbReference>
<comment type="caution">
    <text evidence="5">The sequence shown here is derived from an EMBL/GenBank/DDBJ whole genome shotgun (WGS) entry which is preliminary data.</text>
</comment>
<protein>
    <recommendedName>
        <fullName evidence="4">Disease resistance N-terminal domain-containing protein</fullName>
    </recommendedName>
</protein>
<feature type="domain" description="Disease resistance N-terminal" evidence="4">
    <location>
        <begin position="2"/>
        <end position="34"/>
    </location>
</feature>
<reference evidence="5 6" key="1">
    <citation type="submission" date="2022-01" db="EMBL/GenBank/DDBJ databases">
        <authorList>
            <person name="Xiong W."/>
            <person name="Schranz E."/>
        </authorList>
    </citation>
    <scope>NUCLEOTIDE SEQUENCE [LARGE SCALE GENOMIC DNA]</scope>
</reference>
<keyword evidence="2" id="KW-0547">Nucleotide-binding</keyword>
<evidence type="ECO:0000256" key="3">
    <source>
        <dbReference type="ARBA" id="ARBA00022821"/>
    </source>
</evidence>
<evidence type="ECO:0000259" key="4">
    <source>
        <dbReference type="Pfam" id="PF18052"/>
    </source>
</evidence>
<dbReference type="InterPro" id="IPR041118">
    <property type="entry name" value="Rx_N"/>
</dbReference>
<dbReference type="GO" id="GO:0006952">
    <property type="term" value="P:defense response"/>
    <property type="evidence" value="ECO:0007669"/>
    <property type="project" value="UniProtKB-KW"/>
</dbReference>
<evidence type="ECO:0000313" key="6">
    <source>
        <dbReference type="Proteomes" id="UP001157418"/>
    </source>
</evidence>